<dbReference type="EMBL" id="CP042200">
    <property type="protein sequence ID" value="QDS77058.1"/>
    <property type="molecule type" value="Genomic_DNA"/>
</dbReference>
<evidence type="ECO:0000256" key="9">
    <source>
        <dbReference type="ARBA" id="ARBA00025053"/>
    </source>
</evidence>
<accession>A0A517LN35</accession>
<evidence type="ECO:0000256" key="5">
    <source>
        <dbReference type="ARBA" id="ARBA00022552"/>
    </source>
</evidence>
<keyword evidence="7 10" id="KW-0539">Nucleus</keyword>
<evidence type="ECO:0000256" key="10">
    <source>
        <dbReference type="RuleBase" id="RU368027"/>
    </source>
</evidence>
<feature type="compositionally biased region" description="Acidic residues" evidence="11">
    <location>
        <begin position="56"/>
        <end position="92"/>
    </location>
</feature>
<feature type="compositionally biased region" description="Basic and acidic residues" evidence="11">
    <location>
        <begin position="352"/>
        <end position="362"/>
    </location>
</feature>
<keyword evidence="8 10" id="KW-0687">Ribonucleoprotein</keyword>
<dbReference type="GO" id="GO:0000462">
    <property type="term" value="P:maturation of SSU-rRNA from tricistronic rRNA transcript (SSU-rRNA, 5.8S rRNA, LSU-rRNA)"/>
    <property type="evidence" value="ECO:0007669"/>
    <property type="project" value="TreeGrafter"/>
</dbReference>
<evidence type="ECO:0000256" key="6">
    <source>
        <dbReference type="ARBA" id="ARBA00023054"/>
    </source>
</evidence>
<keyword evidence="4 10" id="KW-0690">Ribosome biogenesis</keyword>
<organism evidence="12 13">
    <name type="scientific">Venturia effusa</name>
    <dbReference type="NCBI Taxonomy" id="50376"/>
    <lineage>
        <taxon>Eukaryota</taxon>
        <taxon>Fungi</taxon>
        <taxon>Dikarya</taxon>
        <taxon>Ascomycota</taxon>
        <taxon>Pezizomycotina</taxon>
        <taxon>Dothideomycetes</taxon>
        <taxon>Pleosporomycetidae</taxon>
        <taxon>Venturiales</taxon>
        <taxon>Venturiaceae</taxon>
        <taxon>Venturia</taxon>
    </lineage>
</organism>
<feature type="compositionally biased region" description="Basic and acidic residues" evidence="11">
    <location>
        <begin position="370"/>
        <end position="383"/>
    </location>
</feature>
<evidence type="ECO:0000256" key="7">
    <source>
        <dbReference type="ARBA" id="ARBA00023242"/>
    </source>
</evidence>
<dbReference type="GO" id="GO:0005730">
    <property type="term" value="C:nucleolus"/>
    <property type="evidence" value="ECO:0007669"/>
    <property type="project" value="UniProtKB-SubCell"/>
</dbReference>
<dbReference type="Proteomes" id="UP000316270">
    <property type="component" value="Chromosome 16"/>
</dbReference>
<comment type="function">
    <text evidence="9 10">Component of the 90S pre-ribosome involved in the maturation of rRNAs. Required for early cleavages of the pre-RNAs in the 40S ribosomal subunit maturation pathway.</text>
</comment>
<dbReference type="STRING" id="50376.A0A517LN35"/>
<evidence type="ECO:0000256" key="11">
    <source>
        <dbReference type="SAM" id="MobiDB-lite"/>
    </source>
</evidence>
<evidence type="ECO:0000256" key="8">
    <source>
        <dbReference type="ARBA" id="ARBA00023274"/>
    </source>
</evidence>
<protein>
    <recommendedName>
        <fullName evidence="10">rRNA biogenesis protein RRP36</fullName>
    </recommendedName>
</protein>
<feature type="region of interest" description="Disordered" evidence="11">
    <location>
        <begin position="1"/>
        <end position="250"/>
    </location>
</feature>
<proteinExistence type="inferred from homology"/>
<reference evidence="12 13" key="1">
    <citation type="submission" date="2019-07" db="EMBL/GenBank/DDBJ databases">
        <title>Finished genome of Venturia effusa.</title>
        <authorList>
            <person name="Young C.A."/>
            <person name="Cox M.P."/>
            <person name="Ganley A.R.D."/>
            <person name="David W.J."/>
        </authorList>
    </citation>
    <scope>NUCLEOTIDE SEQUENCE [LARGE SCALE GENOMIC DNA]</scope>
    <source>
        <strain evidence="13">albino</strain>
    </source>
</reference>
<evidence type="ECO:0000313" key="13">
    <source>
        <dbReference type="Proteomes" id="UP000316270"/>
    </source>
</evidence>
<feature type="compositionally biased region" description="Basic and acidic residues" evidence="11">
    <location>
        <begin position="231"/>
        <end position="245"/>
    </location>
</feature>
<dbReference type="GO" id="GO:0030686">
    <property type="term" value="C:90S preribosome"/>
    <property type="evidence" value="ECO:0007669"/>
    <property type="project" value="TreeGrafter"/>
</dbReference>
<evidence type="ECO:0000256" key="4">
    <source>
        <dbReference type="ARBA" id="ARBA00022517"/>
    </source>
</evidence>
<comment type="similarity">
    <text evidence="2 10">Belongs to the RRP36 family.</text>
</comment>
<evidence type="ECO:0000256" key="2">
    <source>
        <dbReference type="ARBA" id="ARBA00009418"/>
    </source>
</evidence>
<name>A0A517LN35_9PEZI</name>
<feature type="compositionally biased region" description="Basic and acidic residues" evidence="11">
    <location>
        <begin position="131"/>
        <end position="161"/>
    </location>
</feature>
<comment type="subcellular location">
    <subcellularLocation>
        <location evidence="1 10">Nucleus</location>
        <location evidence="1 10">Nucleolus</location>
    </subcellularLocation>
</comment>
<keyword evidence="5 10" id="KW-0698">rRNA processing</keyword>
<feature type="compositionally biased region" description="Acidic residues" evidence="11">
    <location>
        <begin position="31"/>
        <end position="44"/>
    </location>
</feature>
<feature type="compositionally biased region" description="Acidic residues" evidence="11">
    <location>
        <begin position="187"/>
        <end position="201"/>
    </location>
</feature>
<keyword evidence="6" id="KW-0175">Coiled coil</keyword>
<dbReference type="PANTHER" id="PTHR21738">
    <property type="entry name" value="RIBOSOMAL RNA PROCESSING PROTEIN 36 HOMOLOG"/>
    <property type="match status" value="1"/>
</dbReference>
<comment type="subunit">
    <text evidence="3 10">Associates with 90S and pre-40S pre-ribosomal particles.</text>
</comment>
<dbReference type="OrthoDB" id="448446at2759"/>
<dbReference type="Pfam" id="PF06102">
    <property type="entry name" value="RRP36"/>
    <property type="match status" value="1"/>
</dbReference>
<keyword evidence="13" id="KW-1185">Reference proteome</keyword>
<evidence type="ECO:0000256" key="3">
    <source>
        <dbReference type="ARBA" id="ARBA00011167"/>
    </source>
</evidence>
<dbReference type="AlphaFoldDB" id="A0A517LN35"/>
<dbReference type="PANTHER" id="PTHR21738:SF0">
    <property type="entry name" value="RIBOSOMAL RNA PROCESSING PROTEIN 36 HOMOLOG"/>
    <property type="match status" value="1"/>
</dbReference>
<dbReference type="InterPro" id="IPR009292">
    <property type="entry name" value="RRP36"/>
</dbReference>
<evidence type="ECO:0000313" key="12">
    <source>
        <dbReference type="EMBL" id="QDS77058.1"/>
    </source>
</evidence>
<feature type="compositionally biased region" description="Basic and acidic residues" evidence="11">
    <location>
        <begin position="8"/>
        <end position="30"/>
    </location>
</feature>
<feature type="region of interest" description="Disordered" evidence="11">
    <location>
        <begin position="352"/>
        <end position="383"/>
    </location>
</feature>
<gene>
    <name evidence="12" type="ORF">FKW77_007010</name>
</gene>
<evidence type="ECO:0000256" key="1">
    <source>
        <dbReference type="ARBA" id="ARBA00004604"/>
    </source>
</evidence>
<sequence length="383" mass="43548">MARTNNPKPREAVKSSGKTENRPRRAKPVEPDPDPASDEVEDEDHGYSSPSVLETGDADADGADIGSDLDDEDEDGSSSEEDEEEETTDDEATATALQSRMSFGTLAKVQDTLGDDKARRKRKRGVEDEEGERKLRALRERLRELKEKGLEKKGRVEDTAMKKAVKGSRDTAGTKGIDRPISSADSSSDDSDEEEEEDDTENGQPTKKKGRTSKHAPTEMSSKRAVTRRRSAVEMKKSTVRDPRFDPLSGAVDHHVLSKKYAFLDEYRASELATLKQAMKNKKLKDEEREAMKRQVVSMESKIAFEKSKAREARIVREHRREERKRVEQGKGVWHVKKSVVRQEALRERFEGMKGRQRDKVIERRRKKLTAKERRGMPEERRG</sequence>